<organism evidence="1 2">
    <name type="scientific">Photorhabdus aegyptia</name>
    <dbReference type="NCBI Taxonomy" id="2805098"/>
    <lineage>
        <taxon>Bacteria</taxon>
        <taxon>Pseudomonadati</taxon>
        <taxon>Pseudomonadota</taxon>
        <taxon>Gammaproteobacteria</taxon>
        <taxon>Enterobacterales</taxon>
        <taxon>Morganellaceae</taxon>
        <taxon>Photorhabdus</taxon>
    </lineage>
</organism>
<dbReference type="Pfam" id="PF11739">
    <property type="entry name" value="YdbH-like"/>
    <property type="match status" value="1"/>
</dbReference>
<dbReference type="EMBL" id="JFGV01000003">
    <property type="protein sequence ID" value="EYU17041.1"/>
    <property type="molecule type" value="Genomic_DNA"/>
</dbReference>
<protein>
    <submittedName>
        <fullName evidence="1">Dicarboxylate transport</fullName>
    </submittedName>
</protein>
<keyword evidence="2" id="KW-1185">Reference proteome</keyword>
<sequence>MITKGLKIFITILMLLVLLMAAGWFSIPHWLPKVTSHWLPPGMTVSLKQPEWKNGALQLADISLQVKDCRLIRVSRLSVSYPYSEIDNGYHWQLNAADINGDIHCLNQLPESTQGLAPLSVADILALMPQGSLSVDNLSFHPWQDFAGKLKFNSSPQGQKLSYQGKNVKLSAHIYGKESLFIDQLAIKLPEQEISLNGEVTLPLNVGKLPPHGEVKGKIIASQYTHPLNIELGWQGKFGKLIIREEGTVVPLAELPWQFNQDQFDITDGKWRWTSAGQPLAGGVNIKIAHWQQGLDNLLMSGRINLVTQGKRGKANIVLTIKPGRINSLNMQLPFQLTGQINVQDMIMAMSLPAVISGPLVNPRMTFQSGSLFRTWGRLSDKFIVKDARSPLAGTYLTREGFTGRLQAIVNAQHRDWGKFRLHLDGHAENFMLDKGYWRWNYWGGGDLPSLQAKWDIAGKGRWRDTLISVNEMVTGFNVIKHGMIQVDTPCLQLTKPLEWQRSEKSPTFKGELRLATKKISFRSGGFLPPTELTAKLTGKSPNNFIVNGDLSSRNIGPIPFYSRWDGARLRGEARWPTQSLLAFQPLVPKDLGINLRSGDLYAQAAFSATRGQGFVAGGHWVVKNGSMWLKDGEISGLDFVLPWRLKDSIWQFGVKSPVQLRVKTINNLFEMHNLTADLQGFYPPSEQKPLELTNVNVGILDGRINLDKLRFPQHHSTILTLDKLELSRLFTVLKVKQFAMSGKISGKLPLFINNERWIVQQGRIANIDHMTLRLDKDTIDSINKDNISAGAAMDWLRYLEISRLRAQVSLDNLGVLTLNAEIQDVNSLRDKKRQVKLNYHHEENIFHLWRSLRFGNNLEDWLQQNISVLNGSDK</sequence>
<proteinExistence type="predicted"/>
<name>A0A022PN50_9GAMM</name>
<dbReference type="PATRIC" id="fig|1393736.3.peg.336"/>
<gene>
    <name evidence="1" type="ORF">BA1DRAFT_00330</name>
</gene>
<dbReference type="RefSeq" id="WP_200868751.1">
    <property type="nucleotide sequence ID" value="NZ_CAWLTM010000112.1"/>
</dbReference>
<evidence type="ECO:0000313" key="1">
    <source>
        <dbReference type="EMBL" id="EYU17041.1"/>
    </source>
</evidence>
<dbReference type="AlphaFoldDB" id="A0A022PN50"/>
<dbReference type="InterPro" id="IPR021730">
    <property type="entry name" value="YdbH"/>
</dbReference>
<dbReference type="Proteomes" id="UP000023464">
    <property type="component" value="Unassembled WGS sequence"/>
</dbReference>
<accession>A0A022PN50</accession>
<reference evidence="1 2" key="1">
    <citation type="submission" date="2014-03" db="EMBL/GenBank/DDBJ databases">
        <title>Draft Genome of Photorhabdus luminescens BA1, an Egyptian Isolate.</title>
        <authorList>
            <person name="Ghazal S."/>
            <person name="Hurst S.G.IV."/>
            <person name="Morris K."/>
            <person name="Thomas K."/>
            <person name="Tisa L.S."/>
        </authorList>
    </citation>
    <scope>NUCLEOTIDE SEQUENCE [LARGE SCALE GENOMIC DNA]</scope>
    <source>
        <strain evidence="1 2">BA1</strain>
    </source>
</reference>
<evidence type="ECO:0000313" key="2">
    <source>
        <dbReference type="Proteomes" id="UP000023464"/>
    </source>
</evidence>
<dbReference type="NCBIfam" id="NF007971">
    <property type="entry name" value="PRK10695.1"/>
    <property type="match status" value="1"/>
</dbReference>
<comment type="caution">
    <text evidence="1">The sequence shown here is derived from an EMBL/GenBank/DDBJ whole genome shotgun (WGS) entry which is preliminary data.</text>
</comment>